<keyword evidence="2" id="KW-1185">Reference proteome</keyword>
<dbReference type="RefSeq" id="WP_127692181.1">
    <property type="nucleotide sequence ID" value="NZ_RZUL01000019.1"/>
</dbReference>
<proteinExistence type="predicted"/>
<dbReference type="Proteomes" id="UP000282977">
    <property type="component" value="Unassembled WGS sequence"/>
</dbReference>
<comment type="caution">
    <text evidence="1">The sequence shown here is derived from an EMBL/GenBank/DDBJ whole genome shotgun (WGS) entry which is preliminary data.</text>
</comment>
<dbReference type="OrthoDB" id="7427069at2"/>
<evidence type="ECO:0000313" key="2">
    <source>
        <dbReference type="Proteomes" id="UP000282977"/>
    </source>
</evidence>
<name>A0A437J2F7_9SPHN</name>
<sequence length="148" mass="15741">MRRPVLLLLLLTSACDALPRDPGDTSGRIASTKVFTVGFLEPDLGGRPQVTGLLKELERRTGAHAHTVPGGGEVLLTRLQAGDLDLAIGRFSKDSPWKSDVALAPPLAASGPEDDPIAIRAAARNGENRWIMTVERASRAVTGTQQQP</sequence>
<accession>A0A437J2F7</accession>
<dbReference type="PROSITE" id="PS51257">
    <property type="entry name" value="PROKAR_LIPOPROTEIN"/>
    <property type="match status" value="1"/>
</dbReference>
<gene>
    <name evidence="1" type="ORF">ENE74_17685</name>
</gene>
<protein>
    <recommendedName>
        <fullName evidence="3">ABC transporter substrate-binding protein</fullName>
    </recommendedName>
</protein>
<evidence type="ECO:0000313" key="1">
    <source>
        <dbReference type="EMBL" id="RVT38378.1"/>
    </source>
</evidence>
<dbReference type="AlphaFoldDB" id="A0A437J2F7"/>
<organism evidence="1 2">
    <name type="scientific">Sphingobium algorifonticola</name>
    <dbReference type="NCBI Taxonomy" id="2008318"/>
    <lineage>
        <taxon>Bacteria</taxon>
        <taxon>Pseudomonadati</taxon>
        <taxon>Pseudomonadota</taxon>
        <taxon>Alphaproteobacteria</taxon>
        <taxon>Sphingomonadales</taxon>
        <taxon>Sphingomonadaceae</taxon>
        <taxon>Sphingobium</taxon>
    </lineage>
</organism>
<evidence type="ECO:0008006" key="3">
    <source>
        <dbReference type="Google" id="ProtNLM"/>
    </source>
</evidence>
<dbReference type="EMBL" id="RZUL01000019">
    <property type="protein sequence ID" value="RVT38378.1"/>
    <property type="molecule type" value="Genomic_DNA"/>
</dbReference>
<reference evidence="1 2" key="1">
    <citation type="submission" date="2019-01" db="EMBL/GenBank/DDBJ databases">
        <authorList>
            <person name="Chen W.-M."/>
        </authorList>
    </citation>
    <scope>NUCLEOTIDE SEQUENCE [LARGE SCALE GENOMIC DNA]</scope>
    <source>
        <strain evidence="1 2">TLA-22</strain>
    </source>
</reference>